<proteinExistence type="predicted"/>
<evidence type="ECO:0000313" key="3">
    <source>
        <dbReference type="Proteomes" id="UP001595987"/>
    </source>
</evidence>
<reference evidence="3" key="1">
    <citation type="journal article" date="2019" name="Int. J. Syst. Evol. Microbiol.">
        <title>The Global Catalogue of Microorganisms (GCM) 10K type strain sequencing project: providing services to taxonomists for standard genome sequencing and annotation.</title>
        <authorList>
            <consortium name="The Broad Institute Genomics Platform"/>
            <consortium name="The Broad Institute Genome Sequencing Center for Infectious Disease"/>
            <person name="Wu L."/>
            <person name="Ma J."/>
        </authorList>
    </citation>
    <scope>NUCLEOTIDE SEQUENCE [LARGE SCALE GENOMIC DNA]</scope>
    <source>
        <strain evidence="3">CCUG 63287</strain>
    </source>
</reference>
<accession>A0ABV9JBH1</accession>
<keyword evidence="3" id="KW-1185">Reference proteome</keyword>
<feature type="coiled-coil region" evidence="1">
    <location>
        <begin position="12"/>
        <end position="46"/>
    </location>
</feature>
<evidence type="ECO:0000313" key="2">
    <source>
        <dbReference type="EMBL" id="MFC4651837.1"/>
    </source>
</evidence>
<name>A0ABV9JBH1_9LACT</name>
<dbReference type="Proteomes" id="UP001595987">
    <property type="component" value="Unassembled WGS sequence"/>
</dbReference>
<gene>
    <name evidence="2" type="ORF">ACFO26_02865</name>
</gene>
<evidence type="ECO:0000256" key="1">
    <source>
        <dbReference type="SAM" id="Coils"/>
    </source>
</evidence>
<comment type="caution">
    <text evidence="2">The sequence shown here is derived from an EMBL/GenBank/DDBJ whole genome shotgun (WGS) entry which is preliminary data.</text>
</comment>
<organism evidence="2 3">
    <name type="scientific">Lactococcus nasutitermitis</name>
    <dbReference type="NCBI Taxonomy" id="1652957"/>
    <lineage>
        <taxon>Bacteria</taxon>
        <taxon>Bacillati</taxon>
        <taxon>Bacillota</taxon>
        <taxon>Bacilli</taxon>
        <taxon>Lactobacillales</taxon>
        <taxon>Streptococcaceae</taxon>
        <taxon>Lactococcus</taxon>
    </lineage>
</organism>
<keyword evidence="1" id="KW-0175">Coiled coil</keyword>
<sequence>MADFFKDIKNLLSDLLENVDNIKVNAERVQTELKKTERTSQDITRKVSEFQNSTQPKIDKINEILEKFNSANENQEE</sequence>
<protein>
    <submittedName>
        <fullName evidence="2">Uncharacterized protein</fullName>
    </submittedName>
</protein>
<dbReference type="RefSeq" id="WP_213533900.1">
    <property type="nucleotide sequence ID" value="NZ_BOVQ01000002.1"/>
</dbReference>
<dbReference type="EMBL" id="JBHSGD010000004">
    <property type="protein sequence ID" value="MFC4651837.1"/>
    <property type="molecule type" value="Genomic_DNA"/>
</dbReference>